<evidence type="ECO:0000313" key="2">
    <source>
        <dbReference type="Proteomes" id="UP000623467"/>
    </source>
</evidence>
<dbReference type="OrthoDB" id="3021247at2759"/>
<dbReference type="EMBL" id="JACAZH010000039">
    <property type="protein sequence ID" value="KAF7335872.1"/>
    <property type="molecule type" value="Genomic_DNA"/>
</dbReference>
<reference evidence="1" key="1">
    <citation type="submission" date="2020-05" db="EMBL/GenBank/DDBJ databases">
        <title>Mycena genomes resolve the evolution of fungal bioluminescence.</title>
        <authorList>
            <person name="Tsai I.J."/>
        </authorList>
    </citation>
    <scope>NUCLEOTIDE SEQUENCE</scope>
    <source>
        <strain evidence="1">160909Yilan</strain>
    </source>
</reference>
<evidence type="ECO:0000313" key="1">
    <source>
        <dbReference type="EMBL" id="KAF7335872.1"/>
    </source>
</evidence>
<name>A0A8H6X843_9AGAR</name>
<proteinExistence type="predicted"/>
<keyword evidence="2" id="KW-1185">Reference proteome</keyword>
<gene>
    <name evidence="1" type="ORF">MSAN_02324000</name>
</gene>
<protein>
    <submittedName>
        <fullName evidence="1">Uncharacterized protein</fullName>
    </submittedName>
</protein>
<accession>A0A8H6X843</accession>
<sequence length="408" mass="46159">MMSSSSCKVLSERFGFVIAPLTPQHIPDVILCRVDERTKLASIVGALNSEVTKVSARNLSRWLFLLARHSARARPIRPPAVFRPISVVAGDVFVRFIDKVGLEIFPCNSPEPLPPGCYALFDANGCPYPYPFGYTAPRLTFSRTHRARDVGDDDPRASYRMTSPVPEDLAGQARERDRGLCCFTGRPSERIAWVIPPLLSQWITSPGWPLERCLSLDNVFTISSDLLDAYYDNRITVDPQDGYRIVLFDDFPNTLNRLGSAPSSGRFWHFSLSWTLAVRFAGCDARFDGVSANKARELLEELSFGRSHTLPQSSEWLNLVAQEAMRTLLWARLNTQASLAMWECEDAQLPPSHTSTLNSSDGFEIVPDAAELHSDRHQSFVWFFFHKWCILVHYMWTLVFGPRRRALD</sequence>
<organism evidence="1 2">
    <name type="scientific">Mycena sanguinolenta</name>
    <dbReference type="NCBI Taxonomy" id="230812"/>
    <lineage>
        <taxon>Eukaryota</taxon>
        <taxon>Fungi</taxon>
        <taxon>Dikarya</taxon>
        <taxon>Basidiomycota</taxon>
        <taxon>Agaricomycotina</taxon>
        <taxon>Agaricomycetes</taxon>
        <taxon>Agaricomycetidae</taxon>
        <taxon>Agaricales</taxon>
        <taxon>Marasmiineae</taxon>
        <taxon>Mycenaceae</taxon>
        <taxon>Mycena</taxon>
    </lineage>
</organism>
<dbReference type="AlphaFoldDB" id="A0A8H6X843"/>
<comment type="caution">
    <text evidence="1">The sequence shown here is derived from an EMBL/GenBank/DDBJ whole genome shotgun (WGS) entry which is preliminary data.</text>
</comment>
<dbReference type="Proteomes" id="UP000623467">
    <property type="component" value="Unassembled WGS sequence"/>
</dbReference>